<evidence type="ECO:0000313" key="2">
    <source>
        <dbReference type="Proteomes" id="UP001178507"/>
    </source>
</evidence>
<reference evidence="1" key="1">
    <citation type="submission" date="2023-08" db="EMBL/GenBank/DDBJ databases">
        <authorList>
            <person name="Chen Y."/>
            <person name="Shah S."/>
            <person name="Dougan E. K."/>
            <person name="Thang M."/>
            <person name="Chan C."/>
        </authorList>
    </citation>
    <scope>NUCLEOTIDE SEQUENCE</scope>
</reference>
<name>A0AA36N0F4_9DINO</name>
<organism evidence="1 2">
    <name type="scientific">Effrenium voratum</name>
    <dbReference type="NCBI Taxonomy" id="2562239"/>
    <lineage>
        <taxon>Eukaryota</taxon>
        <taxon>Sar</taxon>
        <taxon>Alveolata</taxon>
        <taxon>Dinophyceae</taxon>
        <taxon>Suessiales</taxon>
        <taxon>Symbiodiniaceae</taxon>
        <taxon>Effrenium</taxon>
    </lineage>
</organism>
<proteinExistence type="predicted"/>
<dbReference type="Proteomes" id="UP001178507">
    <property type="component" value="Unassembled WGS sequence"/>
</dbReference>
<accession>A0AA36N0F4</accession>
<dbReference type="Gene3D" id="1.25.10.10">
    <property type="entry name" value="Leucine-rich Repeat Variant"/>
    <property type="match status" value="1"/>
</dbReference>
<evidence type="ECO:0000313" key="1">
    <source>
        <dbReference type="EMBL" id="CAJ1387472.1"/>
    </source>
</evidence>
<protein>
    <submittedName>
        <fullName evidence="1">Uncharacterized protein</fullName>
    </submittedName>
</protein>
<dbReference type="InterPro" id="IPR016024">
    <property type="entry name" value="ARM-type_fold"/>
</dbReference>
<comment type="caution">
    <text evidence="1">The sequence shown here is derived from an EMBL/GenBank/DDBJ whole genome shotgun (WGS) entry which is preliminary data.</text>
</comment>
<sequence>MAEPYISVALVPLLPSVTLMYFRAAASEHRSVGERELLRRLARMVGPFYVLYYKPQALEAREEQAAEMKLKLESLTEEEREGGTALRWLVPCAETWNKRHRHEMGQFLEEVLGLCNASAREISEGACWLLYLLAPDMDEITHLACRMVQDDTYTTRRWGLSTLRRCYLGACPELVSALLGCARGPGLMLRKLALQVLRRVAMVGAELPQEQLQVLQVLRDIEFLQEEVDAVLKEFAD</sequence>
<dbReference type="AlphaFoldDB" id="A0AA36N0F4"/>
<gene>
    <name evidence="1" type="ORF">EVOR1521_LOCUS13550</name>
</gene>
<dbReference type="SUPFAM" id="SSF48371">
    <property type="entry name" value="ARM repeat"/>
    <property type="match status" value="1"/>
</dbReference>
<dbReference type="InterPro" id="IPR011989">
    <property type="entry name" value="ARM-like"/>
</dbReference>
<keyword evidence="2" id="KW-1185">Reference proteome</keyword>
<dbReference type="EMBL" id="CAUJNA010001524">
    <property type="protein sequence ID" value="CAJ1387472.1"/>
    <property type="molecule type" value="Genomic_DNA"/>
</dbReference>